<feature type="compositionally biased region" description="Pro residues" evidence="1">
    <location>
        <begin position="9"/>
        <end position="18"/>
    </location>
</feature>
<dbReference type="OrthoDB" id="2556301at2759"/>
<dbReference type="EMBL" id="KE361643">
    <property type="protein sequence ID" value="EPQ26777.1"/>
    <property type="molecule type" value="Genomic_DNA"/>
</dbReference>
<proteinExistence type="predicted"/>
<feature type="region of interest" description="Disordered" evidence="1">
    <location>
        <begin position="904"/>
        <end position="947"/>
    </location>
</feature>
<accession>A0A061H254</accession>
<dbReference type="Proteomes" id="UP000053664">
    <property type="component" value="Unassembled WGS sequence"/>
</dbReference>
<gene>
    <name evidence="2" type="ORF">PFL1_05755</name>
</gene>
<dbReference type="KEGG" id="pfp:PFL1_05755"/>
<dbReference type="HOGENOM" id="CLU_009568_3_0_1"/>
<dbReference type="GeneID" id="19319840"/>
<evidence type="ECO:0000256" key="1">
    <source>
        <dbReference type="SAM" id="MobiDB-lite"/>
    </source>
</evidence>
<dbReference type="PANTHER" id="PTHR33266">
    <property type="entry name" value="CHROMOSOME 15, WHOLE GENOME SHOTGUN SEQUENCE"/>
    <property type="match status" value="1"/>
</dbReference>
<dbReference type="RefSeq" id="XP_007881480.1">
    <property type="nucleotide sequence ID" value="XM_007883289.1"/>
</dbReference>
<evidence type="ECO:0000313" key="3">
    <source>
        <dbReference type="Proteomes" id="UP000053664"/>
    </source>
</evidence>
<protein>
    <submittedName>
        <fullName evidence="2">Uncharacterized protein</fullName>
    </submittedName>
</protein>
<dbReference type="eggNOG" id="ENOG502SUTR">
    <property type="taxonomic scope" value="Eukaryota"/>
</dbReference>
<feature type="region of interest" description="Disordered" evidence="1">
    <location>
        <begin position="1"/>
        <end position="23"/>
    </location>
</feature>
<sequence length="947" mass="105015">MSLASSPPASSPPRPTTPPEQRSQALARFCEQHGVSLVTTHGLFNEALQSKDPQDQADILRQALEAFVRQLRPHYAHPNLPAWVKLAFRADSSGKQRLAPFVDSHRFEYYSGCMLEDVPQPTWFQAAEYLICNCFLPPPDSIRQSEPELQDGHRQFSDAFATTYVGNAPERFDTCVATDYIPAYNADPKKGTYGRIVPIIQSSGTGKTRMVHELRRLWPTLVLTLRKEHNAAASGFPVAEKGIVDFFFRGSFGAFRDEDLAFTAFFVAWLDRVCDELATSAGGSTMQTLLAVWHTAEDASGPGKDVREIMYREICAEADRLRKDVPQDFQGPLPKSKKPGNDLAHLTAVMRRHLLPILNRLQVLICDASPVKDKRAELGKTPQADRPTTFYIAIDEFTLLDTPDSSDPSASLRRCLALMSELHGDASFQFWFLLLDTTSAVARALPGQSQESSRRALYQFRLPAWWDIGFDLLRRECPPPKAAIDVLSFAHLKFYGRPLWSAYKDDEVLDAAVRKLLCYRNPDLSDAWIVAALFSQRCCIDLLPLQSESHGNVVARGLVQSHMRYLSGLGNDAICRTTVHSEPMLALAAWSVLLVDSEAYSKALDTFVVQLVKLGTEVDLVGCHGEFLARLLLVMARDAAFRVYAHPTGRSMRNAEALSLSDFVDLLVAAPLSAQIRSGLGEVTANAWLSFTHLVPYDRGLPHITQDDLWHLWKRGAGIQCHHDEQGIDGLLPVFLGTKEDLSSPTSSESELICRMSFVGWQVKNRKDPEYGLKHLHGPPILSSMFGPTPAKHTDSLMTILLELGTEATFKSTGNRAEVVRSTCPSAREGKGCQALGATTVLKLRGRTKETYGCLDRLNVTGAFGRLVSQLEVRPAAHDGSRSSYLILDDKELIPARETVRLWKTAKQGDEQADDKNGGDGDGASTEGKRDDESGDEEQQRKRGRLV</sequence>
<feature type="compositionally biased region" description="Basic and acidic residues" evidence="1">
    <location>
        <begin position="904"/>
        <end position="919"/>
    </location>
</feature>
<dbReference type="AlphaFoldDB" id="A0A061H254"/>
<evidence type="ECO:0000313" key="2">
    <source>
        <dbReference type="EMBL" id="EPQ26777.1"/>
    </source>
</evidence>
<dbReference type="PANTHER" id="PTHR33266:SF1">
    <property type="entry name" value="F-BOX DOMAIN-CONTAINING PROTEIN"/>
    <property type="match status" value="1"/>
</dbReference>
<organism evidence="2 3">
    <name type="scientific">Pseudozyma flocculosa PF-1</name>
    <dbReference type="NCBI Taxonomy" id="1277687"/>
    <lineage>
        <taxon>Eukaryota</taxon>
        <taxon>Fungi</taxon>
        <taxon>Dikarya</taxon>
        <taxon>Basidiomycota</taxon>
        <taxon>Ustilaginomycotina</taxon>
        <taxon>Ustilaginomycetes</taxon>
        <taxon>Ustilaginales</taxon>
        <taxon>Ustilaginaceae</taxon>
        <taxon>Pseudozyma</taxon>
    </lineage>
</organism>
<name>A0A061H254_9BASI</name>
<reference evidence="2 3" key="1">
    <citation type="journal article" date="2013" name="Plant Cell">
        <title>The transition from a phytopathogenic smut ancestor to an anamorphic biocontrol agent deciphered by comparative whole-genome analysis.</title>
        <authorList>
            <person name="Lefebvre F."/>
            <person name="Joly D.L."/>
            <person name="Labbe C."/>
            <person name="Teichmann B."/>
            <person name="Linning R."/>
            <person name="Belzile F."/>
            <person name="Bakkeren G."/>
            <person name="Belanger R.R."/>
        </authorList>
    </citation>
    <scope>NUCLEOTIDE SEQUENCE [LARGE SCALE GENOMIC DNA]</scope>
    <source>
        <strain evidence="2 3">PF-1</strain>
    </source>
</reference>